<evidence type="ECO:0000313" key="4">
    <source>
        <dbReference type="Proteomes" id="UP001174691"/>
    </source>
</evidence>
<accession>A0AA38S291</accession>
<keyword evidence="2" id="KW-0812">Transmembrane</keyword>
<organism evidence="3 4">
    <name type="scientific">Coniochaeta hoffmannii</name>
    <dbReference type="NCBI Taxonomy" id="91930"/>
    <lineage>
        <taxon>Eukaryota</taxon>
        <taxon>Fungi</taxon>
        <taxon>Dikarya</taxon>
        <taxon>Ascomycota</taxon>
        <taxon>Pezizomycotina</taxon>
        <taxon>Sordariomycetes</taxon>
        <taxon>Sordariomycetidae</taxon>
        <taxon>Coniochaetales</taxon>
        <taxon>Coniochaetaceae</taxon>
        <taxon>Coniochaeta</taxon>
    </lineage>
</organism>
<feature type="compositionally biased region" description="Basic and acidic residues" evidence="1">
    <location>
        <begin position="162"/>
        <end position="175"/>
    </location>
</feature>
<feature type="transmembrane region" description="Helical" evidence="2">
    <location>
        <begin position="348"/>
        <end position="365"/>
    </location>
</feature>
<feature type="region of interest" description="Disordered" evidence="1">
    <location>
        <begin position="409"/>
        <end position="428"/>
    </location>
</feature>
<keyword evidence="4" id="KW-1185">Reference proteome</keyword>
<feature type="region of interest" description="Disordered" evidence="1">
    <location>
        <begin position="117"/>
        <end position="209"/>
    </location>
</feature>
<reference evidence="3" key="1">
    <citation type="submission" date="2022-07" db="EMBL/GenBank/DDBJ databases">
        <title>Fungi with potential for degradation of polypropylene.</title>
        <authorList>
            <person name="Gostincar C."/>
        </authorList>
    </citation>
    <scope>NUCLEOTIDE SEQUENCE</scope>
    <source>
        <strain evidence="3">EXF-13287</strain>
    </source>
</reference>
<evidence type="ECO:0000256" key="2">
    <source>
        <dbReference type="SAM" id="Phobius"/>
    </source>
</evidence>
<feature type="transmembrane region" description="Helical" evidence="2">
    <location>
        <begin position="240"/>
        <end position="263"/>
    </location>
</feature>
<evidence type="ECO:0000313" key="3">
    <source>
        <dbReference type="EMBL" id="KAJ9165674.1"/>
    </source>
</evidence>
<feature type="transmembrane region" description="Helical" evidence="2">
    <location>
        <begin position="371"/>
        <end position="392"/>
    </location>
</feature>
<keyword evidence="2" id="KW-1133">Transmembrane helix</keyword>
<sequence length="536" mass="58580">MTSSSSSSWFPTGQNDPPGWRLDVVTLLAVIGESSVAEHSQAITASFLCLLPRIIPAPQALLKPSRRPTRLPEVRAKTAGVYNGVVLDSVGFFADILHPLDGLHPFEFRVYEIGHGNGVAGGREEGKGRGCGWRGLVGREGIGRGKKKTEGKRISPGPLPEENEKSSGKEKEDPARTGGTLATGASGDIHPDDPEMGGPQPGTVRRRQTVSEKAADFLASAGHSTTQANRDQRPAVPATWYSPVHVLSLLSSLLTLALVAAAAHWRDGTAIAAVGAVSAAGSVVGYASWWRPMLMMRGNTNRVPRGDVVVRTREGAFVLVRCTEEVGRELYSGTEECEYHVGDGSYRAYMGLGTVLLMVSVVLLGNCGWNSQVFIGASYIALNGLYWAMGLLPREYFWDMSRYECRDITPPDARNAHSDTDPRDRTEGVKSYTRTLWYAIRETRRTGWVERSGAAPGTKEWREWLREAERAAKKGERKWAAVKRKDEIMGDFIAEEREGVDTEDGTDGEVVDMAEQRAPLVEIQPRTNSTRVDGLF</sequence>
<dbReference type="EMBL" id="JANBVN010000002">
    <property type="protein sequence ID" value="KAJ9165674.1"/>
    <property type="molecule type" value="Genomic_DNA"/>
</dbReference>
<evidence type="ECO:0000256" key="1">
    <source>
        <dbReference type="SAM" id="MobiDB-lite"/>
    </source>
</evidence>
<comment type="caution">
    <text evidence="3">The sequence shown here is derived from an EMBL/GenBank/DDBJ whole genome shotgun (WGS) entry which is preliminary data.</text>
</comment>
<proteinExistence type="predicted"/>
<name>A0AA38S291_9PEZI</name>
<protein>
    <submittedName>
        <fullName evidence="3">Uncharacterized protein</fullName>
    </submittedName>
</protein>
<dbReference type="Proteomes" id="UP001174691">
    <property type="component" value="Unassembled WGS sequence"/>
</dbReference>
<gene>
    <name evidence="3" type="ORF">NKR19_g258</name>
</gene>
<keyword evidence="2" id="KW-0472">Membrane</keyword>
<feature type="compositionally biased region" description="Gly residues" evidence="1">
    <location>
        <begin position="129"/>
        <end position="140"/>
    </location>
</feature>
<feature type="transmembrane region" description="Helical" evidence="2">
    <location>
        <begin position="269"/>
        <end position="289"/>
    </location>
</feature>
<dbReference type="AlphaFoldDB" id="A0AA38S291"/>